<protein>
    <submittedName>
        <fullName evidence="1">LysR family transcriptional regulator</fullName>
    </submittedName>
</protein>
<organism evidence="1 2">
    <name type="scientific">Azorhizobium oxalatiphilum</name>
    <dbReference type="NCBI Taxonomy" id="980631"/>
    <lineage>
        <taxon>Bacteria</taxon>
        <taxon>Pseudomonadati</taxon>
        <taxon>Pseudomonadota</taxon>
        <taxon>Alphaproteobacteria</taxon>
        <taxon>Hyphomicrobiales</taxon>
        <taxon>Xanthobacteraceae</taxon>
        <taxon>Azorhizobium</taxon>
    </lineage>
</organism>
<proteinExistence type="predicted"/>
<dbReference type="InterPro" id="IPR036388">
    <property type="entry name" value="WH-like_DNA-bd_sf"/>
</dbReference>
<dbReference type="PANTHER" id="PTHR30432:SF1">
    <property type="entry name" value="DNA-BINDING TRANSCRIPTIONAL DUAL REGULATOR MODE"/>
    <property type="match status" value="1"/>
</dbReference>
<sequence>MATLSLRIDLDPGGRIGPGKIELLEKIASLGSISAAGRAMNMSYRRAWELVEETNQIFGKPVAVRQIGGKRGGGATLTPLGLALITRFRAIERAVSDVAREHMTALQIEVERPAPAAEHAEPPAEAS</sequence>
<keyword evidence="2" id="KW-1185">Reference proteome</keyword>
<dbReference type="PANTHER" id="PTHR30432">
    <property type="entry name" value="TRANSCRIPTIONAL REGULATOR MODE"/>
    <property type="match status" value="1"/>
</dbReference>
<dbReference type="Gene3D" id="1.10.10.10">
    <property type="entry name" value="Winged helix-like DNA-binding domain superfamily/Winged helix DNA-binding domain"/>
    <property type="match status" value="1"/>
</dbReference>
<name>A0A917C4J4_9HYPH</name>
<evidence type="ECO:0000313" key="1">
    <source>
        <dbReference type="EMBL" id="GGF70347.1"/>
    </source>
</evidence>
<dbReference type="Proteomes" id="UP000606044">
    <property type="component" value="Unassembled WGS sequence"/>
</dbReference>
<comment type="caution">
    <text evidence="1">The sequence shown here is derived from an EMBL/GenBank/DDBJ whole genome shotgun (WGS) entry which is preliminary data.</text>
</comment>
<dbReference type="SUPFAM" id="SSF46785">
    <property type="entry name" value="Winged helix' DNA-binding domain"/>
    <property type="match status" value="1"/>
</dbReference>
<gene>
    <name evidence="1" type="ORF">GCM10007301_32650</name>
</gene>
<dbReference type="InterPro" id="IPR036390">
    <property type="entry name" value="WH_DNA-bd_sf"/>
</dbReference>
<dbReference type="AlphaFoldDB" id="A0A917C4J4"/>
<evidence type="ECO:0000313" key="2">
    <source>
        <dbReference type="Proteomes" id="UP000606044"/>
    </source>
</evidence>
<reference evidence="1" key="2">
    <citation type="submission" date="2020-09" db="EMBL/GenBank/DDBJ databases">
        <authorList>
            <person name="Sun Q."/>
            <person name="Sedlacek I."/>
        </authorList>
    </citation>
    <scope>NUCLEOTIDE SEQUENCE</scope>
    <source>
        <strain evidence="1">CCM 7897</strain>
    </source>
</reference>
<dbReference type="EMBL" id="BMCT01000004">
    <property type="protein sequence ID" value="GGF70347.1"/>
    <property type="molecule type" value="Genomic_DNA"/>
</dbReference>
<accession>A0A917C4J4</accession>
<dbReference type="InterPro" id="IPR051815">
    <property type="entry name" value="Molybdate_resp_trans_reg"/>
</dbReference>
<reference evidence="1" key="1">
    <citation type="journal article" date="2014" name="Int. J. Syst. Evol. Microbiol.">
        <title>Complete genome sequence of Corynebacterium casei LMG S-19264T (=DSM 44701T), isolated from a smear-ripened cheese.</title>
        <authorList>
            <consortium name="US DOE Joint Genome Institute (JGI-PGF)"/>
            <person name="Walter F."/>
            <person name="Albersmeier A."/>
            <person name="Kalinowski J."/>
            <person name="Ruckert C."/>
        </authorList>
    </citation>
    <scope>NUCLEOTIDE SEQUENCE</scope>
    <source>
        <strain evidence="1">CCM 7897</strain>
    </source>
</reference>
<dbReference type="RefSeq" id="WP_188580425.1">
    <property type="nucleotide sequence ID" value="NZ_BMCT01000004.1"/>
</dbReference>